<evidence type="ECO:0000313" key="3">
    <source>
        <dbReference type="EMBL" id="PWV99965.1"/>
    </source>
</evidence>
<dbReference type="EMBL" id="QGTR01000003">
    <property type="protein sequence ID" value="PWV99965.1"/>
    <property type="molecule type" value="Genomic_DNA"/>
</dbReference>
<dbReference type="PROSITE" id="PS50914">
    <property type="entry name" value="BON"/>
    <property type="match status" value="1"/>
</dbReference>
<feature type="compositionally biased region" description="Basic and acidic residues" evidence="1">
    <location>
        <begin position="1"/>
        <end position="28"/>
    </location>
</feature>
<keyword evidence="4" id="KW-1185">Reference proteome</keyword>
<evidence type="ECO:0000256" key="1">
    <source>
        <dbReference type="SAM" id="MobiDB-lite"/>
    </source>
</evidence>
<feature type="region of interest" description="Disordered" evidence="1">
    <location>
        <begin position="144"/>
        <end position="165"/>
    </location>
</feature>
<feature type="region of interest" description="Disordered" evidence="1">
    <location>
        <begin position="1"/>
        <end position="89"/>
    </location>
</feature>
<sequence>MATSRKTGEGDTSREADYADYEGRDIRDGWPYADGDSAAARKRETGRDSRSLGEDEPADMQVSGETAIDSSGGPDPDPGSELDAIDDDDLEERIYDILSGRDDLDVSTMTVTVHGGRATLSGSVETREQRALAERIVRSLGGVSETSNDLSTIGVGSHIPPDYDE</sequence>
<feature type="compositionally biased region" description="Acidic residues" evidence="1">
    <location>
        <begin position="78"/>
        <end position="89"/>
    </location>
</feature>
<dbReference type="Proteomes" id="UP000246352">
    <property type="component" value="Unassembled WGS sequence"/>
</dbReference>
<feature type="compositionally biased region" description="Basic and acidic residues" evidence="1">
    <location>
        <begin position="39"/>
        <end position="53"/>
    </location>
</feature>
<reference evidence="3 4" key="1">
    <citation type="submission" date="2018-05" db="EMBL/GenBank/DDBJ databases">
        <title>Genomic Encyclopedia of Type Strains, Phase IV (KMG-IV): sequencing the most valuable type-strain genomes for metagenomic binning, comparative biology and taxonomic classification.</title>
        <authorList>
            <person name="Goeker M."/>
        </authorList>
    </citation>
    <scope>NUCLEOTIDE SEQUENCE [LARGE SCALE GENOMIC DNA]</scope>
    <source>
        <strain evidence="3 4">DSM 16791</strain>
    </source>
</reference>
<dbReference type="OrthoDB" id="7916429at2"/>
<proteinExistence type="predicted"/>
<organism evidence="3 4">
    <name type="scientific">Hoeflea marina</name>
    <dbReference type="NCBI Taxonomy" id="274592"/>
    <lineage>
        <taxon>Bacteria</taxon>
        <taxon>Pseudomonadati</taxon>
        <taxon>Pseudomonadota</taxon>
        <taxon>Alphaproteobacteria</taxon>
        <taxon>Hyphomicrobiales</taxon>
        <taxon>Rhizobiaceae</taxon>
        <taxon>Hoeflea</taxon>
    </lineage>
</organism>
<comment type="caution">
    <text evidence="3">The sequence shown here is derived from an EMBL/GenBank/DDBJ whole genome shotgun (WGS) entry which is preliminary data.</text>
</comment>
<feature type="domain" description="BON" evidence="2">
    <location>
        <begin position="86"/>
        <end position="154"/>
    </location>
</feature>
<accession>A0A317PJA5</accession>
<dbReference type="Pfam" id="PF04972">
    <property type="entry name" value="BON"/>
    <property type="match status" value="1"/>
</dbReference>
<gene>
    <name evidence="3" type="ORF">DFR52_103166</name>
</gene>
<dbReference type="InterPro" id="IPR007055">
    <property type="entry name" value="BON_dom"/>
</dbReference>
<evidence type="ECO:0000313" key="4">
    <source>
        <dbReference type="Proteomes" id="UP000246352"/>
    </source>
</evidence>
<name>A0A317PJA5_9HYPH</name>
<dbReference type="AlphaFoldDB" id="A0A317PJA5"/>
<dbReference type="RefSeq" id="WP_110032232.1">
    <property type="nucleotide sequence ID" value="NZ_QGTR01000003.1"/>
</dbReference>
<evidence type="ECO:0000259" key="2">
    <source>
        <dbReference type="PROSITE" id="PS50914"/>
    </source>
</evidence>
<protein>
    <submittedName>
        <fullName evidence="3">BON domain-containing protein</fullName>
    </submittedName>
</protein>
<dbReference type="Gene3D" id="3.30.1340.30">
    <property type="match status" value="1"/>
</dbReference>